<evidence type="ECO:0000256" key="1">
    <source>
        <dbReference type="SAM" id="MobiDB-lite"/>
    </source>
</evidence>
<dbReference type="EMBL" id="ML991771">
    <property type="protein sequence ID" value="KAF2239854.1"/>
    <property type="molecule type" value="Genomic_DNA"/>
</dbReference>
<evidence type="ECO:0000256" key="2">
    <source>
        <dbReference type="SAM" id="Phobius"/>
    </source>
</evidence>
<evidence type="ECO:0000313" key="4">
    <source>
        <dbReference type="Proteomes" id="UP000800092"/>
    </source>
</evidence>
<name>A0A6A6HNY4_VIRVR</name>
<sequence length="276" mass="29437">MQQACYYPNGTSGIDSGYTPCDASAEFSACCEATDICVSNGYCFQQSTAENAWNNRLARGLCTDPSWDSTSCPQFCKDVTSYSTNSVVLVIDAPVGQYCCGLSGSSGFNSTTGQCFQSTLSSPDRPYGTEPFTLNEGQVIYNRSNGATLPENMQKNTTIITPAAANGTCAEYSGNGSNIAKTTAGSAVPLGVLLLAASTAVLFLLKKVKRQERRLRELLPEPVGKSVHLLHPSGQLPHPQPIDAQRYETGIERSYEIDGIQRNEMPGSKVPESGSG</sequence>
<reference evidence="3" key="1">
    <citation type="journal article" date="2020" name="Stud. Mycol.">
        <title>101 Dothideomycetes genomes: a test case for predicting lifestyles and emergence of pathogens.</title>
        <authorList>
            <person name="Haridas S."/>
            <person name="Albert R."/>
            <person name="Binder M."/>
            <person name="Bloem J."/>
            <person name="Labutti K."/>
            <person name="Salamov A."/>
            <person name="Andreopoulos B."/>
            <person name="Baker S."/>
            <person name="Barry K."/>
            <person name="Bills G."/>
            <person name="Bluhm B."/>
            <person name="Cannon C."/>
            <person name="Castanera R."/>
            <person name="Culley D."/>
            <person name="Daum C."/>
            <person name="Ezra D."/>
            <person name="Gonzalez J."/>
            <person name="Henrissat B."/>
            <person name="Kuo A."/>
            <person name="Liang C."/>
            <person name="Lipzen A."/>
            <person name="Lutzoni F."/>
            <person name="Magnuson J."/>
            <person name="Mondo S."/>
            <person name="Nolan M."/>
            <person name="Ohm R."/>
            <person name="Pangilinan J."/>
            <person name="Park H.-J."/>
            <person name="Ramirez L."/>
            <person name="Alfaro M."/>
            <person name="Sun H."/>
            <person name="Tritt A."/>
            <person name="Yoshinaga Y."/>
            <person name="Zwiers L.-H."/>
            <person name="Turgeon B."/>
            <person name="Goodwin S."/>
            <person name="Spatafora J."/>
            <person name="Crous P."/>
            <person name="Grigoriev I."/>
        </authorList>
    </citation>
    <scope>NUCLEOTIDE SEQUENCE</scope>
    <source>
        <strain evidence="3">Tuck. ex Michener</strain>
    </source>
</reference>
<feature type="region of interest" description="Disordered" evidence="1">
    <location>
        <begin position="256"/>
        <end position="276"/>
    </location>
</feature>
<proteinExistence type="predicted"/>
<evidence type="ECO:0008006" key="5">
    <source>
        <dbReference type="Google" id="ProtNLM"/>
    </source>
</evidence>
<keyword evidence="2" id="KW-1133">Transmembrane helix</keyword>
<accession>A0A6A6HNY4</accession>
<keyword evidence="4" id="KW-1185">Reference proteome</keyword>
<evidence type="ECO:0000313" key="3">
    <source>
        <dbReference type="EMBL" id="KAF2239854.1"/>
    </source>
</evidence>
<dbReference type="Proteomes" id="UP000800092">
    <property type="component" value="Unassembled WGS sequence"/>
</dbReference>
<gene>
    <name evidence="3" type="ORF">EV356DRAFT_571947</name>
</gene>
<dbReference type="AlphaFoldDB" id="A0A6A6HNY4"/>
<feature type="transmembrane region" description="Helical" evidence="2">
    <location>
        <begin position="187"/>
        <end position="205"/>
    </location>
</feature>
<keyword evidence="2" id="KW-0472">Membrane</keyword>
<protein>
    <recommendedName>
        <fullName evidence="5">Mid2 domain-containing protein</fullName>
    </recommendedName>
</protein>
<keyword evidence="2" id="KW-0812">Transmembrane</keyword>
<dbReference type="OrthoDB" id="5215637at2759"/>
<organism evidence="3 4">
    <name type="scientific">Viridothelium virens</name>
    <name type="common">Speckled blister lichen</name>
    <name type="synonym">Trypethelium virens</name>
    <dbReference type="NCBI Taxonomy" id="1048519"/>
    <lineage>
        <taxon>Eukaryota</taxon>
        <taxon>Fungi</taxon>
        <taxon>Dikarya</taxon>
        <taxon>Ascomycota</taxon>
        <taxon>Pezizomycotina</taxon>
        <taxon>Dothideomycetes</taxon>
        <taxon>Dothideomycetes incertae sedis</taxon>
        <taxon>Trypetheliales</taxon>
        <taxon>Trypetheliaceae</taxon>
        <taxon>Viridothelium</taxon>
    </lineage>
</organism>